<comment type="caution">
    <text evidence="1">The sequence shown here is derived from an EMBL/GenBank/DDBJ whole genome shotgun (WGS) entry which is preliminary data.</text>
</comment>
<keyword evidence="2" id="KW-1185">Reference proteome</keyword>
<name>A0ABV8TTQ4_9ACTN</name>
<gene>
    <name evidence="1" type="ORF">ACFPET_02495</name>
</gene>
<accession>A0ABV8TTQ4</accession>
<reference evidence="2" key="1">
    <citation type="journal article" date="2019" name="Int. J. Syst. Evol. Microbiol.">
        <title>The Global Catalogue of Microorganisms (GCM) 10K type strain sequencing project: providing services to taxonomists for standard genome sequencing and annotation.</title>
        <authorList>
            <consortium name="The Broad Institute Genomics Platform"/>
            <consortium name="The Broad Institute Genome Sequencing Center for Infectious Disease"/>
            <person name="Wu L."/>
            <person name="Ma J."/>
        </authorList>
    </citation>
    <scope>NUCLEOTIDE SEQUENCE [LARGE SCALE GENOMIC DNA]</scope>
    <source>
        <strain evidence="2">IBRC-M 10908</strain>
    </source>
</reference>
<dbReference type="EMBL" id="JBHSDK010000002">
    <property type="protein sequence ID" value="MFC4334062.1"/>
    <property type="molecule type" value="Genomic_DNA"/>
</dbReference>
<organism evidence="1 2">
    <name type="scientific">Salininema proteolyticum</name>
    <dbReference type="NCBI Taxonomy" id="1607685"/>
    <lineage>
        <taxon>Bacteria</taxon>
        <taxon>Bacillati</taxon>
        <taxon>Actinomycetota</taxon>
        <taxon>Actinomycetes</taxon>
        <taxon>Glycomycetales</taxon>
        <taxon>Glycomycetaceae</taxon>
        <taxon>Salininema</taxon>
    </lineage>
</organism>
<dbReference type="Proteomes" id="UP001595823">
    <property type="component" value="Unassembled WGS sequence"/>
</dbReference>
<proteinExistence type="predicted"/>
<protein>
    <submittedName>
        <fullName evidence="1">Uncharacterized protein</fullName>
    </submittedName>
</protein>
<sequence>MSQPNPAQTVLNWAPKSSNDEFTREDAHRLIEDAIRAIERTTHKGSIRKHLRLLREGLDRACQAEGEAAPELLTLLRAFIRKLHASNQGRESQPRIVEDLAAVAAHLYRAGPTEDELMGALDRDEYSIETCVTASVHVAGGRYDP</sequence>
<evidence type="ECO:0000313" key="1">
    <source>
        <dbReference type="EMBL" id="MFC4334062.1"/>
    </source>
</evidence>
<dbReference type="RefSeq" id="WP_380617796.1">
    <property type="nucleotide sequence ID" value="NZ_JBHSDK010000002.1"/>
</dbReference>
<evidence type="ECO:0000313" key="2">
    <source>
        <dbReference type="Proteomes" id="UP001595823"/>
    </source>
</evidence>